<evidence type="ECO:0000313" key="3">
    <source>
        <dbReference type="EMBL" id="MPN52063.1"/>
    </source>
</evidence>
<feature type="compositionally biased region" description="Basic and acidic residues" evidence="1">
    <location>
        <begin position="141"/>
        <end position="153"/>
    </location>
</feature>
<protein>
    <submittedName>
        <fullName evidence="3">Membrane protein insertase YidC</fullName>
    </submittedName>
</protein>
<reference evidence="3" key="1">
    <citation type="submission" date="2019-08" db="EMBL/GenBank/DDBJ databases">
        <authorList>
            <person name="Kucharzyk K."/>
            <person name="Murdoch R.W."/>
            <person name="Higgins S."/>
            <person name="Loffler F."/>
        </authorList>
    </citation>
    <scope>NUCLEOTIDE SEQUENCE</scope>
</reference>
<evidence type="ECO:0000256" key="2">
    <source>
        <dbReference type="SAM" id="Phobius"/>
    </source>
</evidence>
<proteinExistence type="predicted"/>
<gene>
    <name evidence="3" type="primary">yidC_45</name>
    <name evidence="3" type="ORF">SDC9_199715</name>
</gene>
<organism evidence="3">
    <name type="scientific">bioreactor metagenome</name>
    <dbReference type="NCBI Taxonomy" id="1076179"/>
    <lineage>
        <taxon>unclassified sequences</taxon>
        <taxon>metagenomes</taxon>
        <taxon>ecological metagenomes</taxon>
    </lineage>
</organism>
<dbReference type="EMBL" id="VSSQ01117802">
    <property type="protein sequence ID" value="MPN52063.1"/>
    <property type="molecule type" value="Genomic_DNA"/>
</dbReference>
<feature type="transmembrane region" description="Helical" evidence="2">
    <location>
        <begin position="26"/>
        <end position="45"/>
    </location>
</feature>
<comment type="caution">
    <text evidence="3">The sequence shown here is derived from an EMBL/GenBank/DDBJ whole genome shotgun (WGS) entry which is preliminary data.</text>
</comment>
<name>A0A645IXX1_9ZZZZ</name>
<feature type="region of interest" description="Disordered" evidence="1">
    <location>
        <begin position="96"/>
        <end position="153"/>
    </location>
</feature>
<dbReference type="AlphaFoldDB" id="A0A645IXX1"/>
<evidence type="ECO:0000256" key="1">
    <source>
        <dbReference type="SAM" id="MobiDB-lite"/>
    </source>
</evidence>
<keyword evidence="2" id="KW-0472">Membrane</keyword>
<sequence length="153" mass="17185">MKKYSYQPPQNEADSSLKVMQYGMPFISLVIAFQVPALVGLYWIYQNLLSPVQQYILAKMYPIPKLTDDEIKAAERAYGKQEKIAKVAKQAVDSKNRKSLVYDDDDDTIPSGGELKSAYEDDEKEQANMTSGIISPAPLKDSNKAKNKSNDKK</sequence>
<keyword evidence="2" id="KW-0812">Transmembrane</keyword>
<accession>A0A645IXX1</accession>
<keyword evidence="2" id="KW-1133">Transmembrane helix</keyword>